<comment type="caution">
    <text evidence="2">The sequence shown here is derived from an EMBL/GenBank/DDBJ whole genome shotgun (WGS) entry which is preliminary data.</text>
</comment>
<feature type="compositionally biased region" description="Polar residues" evidence="1">
    <location>
        <begin position="1"/>
        <end position="20"/>
    </location>
</feature>
<sequence length="112" mass="11742">MSSPAQVNDSIPQITTTTHNPKTPSASSEAPKPAPVGLWNSLKPQAAMFTDALTPSANTPGATTPGHFSFDEPFGELVEKKQGVDAEAVIKKLETHDGGLEGGFHGCEDLKE</sequence>
<gene>
    <name evidence="2" type="ORF">E6O75_ATG02799</name>
</gene>
<dbReference type="AlphaFoldDB" id="A0A4Z1PPT2"/>
<organism evidence="2 3">
    <name type="scientific">Venturia nashicola</name>
    <dbReference type="NCBI Taxonomy" id="86259"/>
    <lineage>
        <taxon>Eukaryota</taxon>
        <taxon>Fungi</taxon>
        <taxon>Dikarya</taxon>
        <taxon>Ascomycota</taxon>
        <taxon>Pezizomycotina</taxon>
        <taxon>Dothideomycetes</taxon>
        <taxon>Pleosporomycetidae</taxon>
        <taxon>Venturiales</taxon>
        <taxon>Venturiaceae</taxon>
        <taxon>Venturia</taxon>
    </lineage>
</organism>
<reference evidence="2 3" key="1">
    <citation type="submission" date="2019-04" db="EMBL/GenBank/DDBJ databases">
        <title>High contiguity whole genome sequence and gene annotation resource for two Venturia nashicola isolates.</title>
        <authorList>
            <person name="Prokchorchik M."/>
            <person name="Won K."/>
            <person name="Lee Y."/>
            <person name="Choi E.D."/>
            <person name="Segonzac C."/>
            <person name="Sohn K.H."/>
        </authorList>
    </citation>
    <scope>NUCLEOTIDE SEQUENCE [LARGE SCALE GENOMIC DNA]</scope>
    <source>
        <strain evidence="2 3">PRI2</strain>
    </source>
</reference>
<protein>
    <submittedName>
        <fullName evidence="2">Uncharacterized protein</fullName>
    </submittedName>
</protein>
<evidence type="ECO:0000256" key="1">
    <source>
        <dbReference type="SAM" id="MobiDB-lite"/>
    </source>
</evidence>
<dbReference type="Proteomes" id="UP000298493">
    <property type="component" value="Unassembled WGS sequence"/>
</dbReference>
<keyword evidence="3" id="KW-1185">Reference proteome</keyword>
<name>A0A4Z1PPT2_9PEZI</name>
<evidence type="ECO:0000313" key="2">
    <source>
        <dbReference type="EMBL" id="TID24434.1"/>
    </source>
</evidence>
<evidence type="ECO:0000313" key="3">
    <source>
        <dbReference type="Proteomes" id="UP000298493"/>
    </source>
</evidence>
<feature type="compositionally biased region" description="Low complexity" evidence="1">
    <location>
        <begin position="21"/>
        <end position="31"/>
    </location>
</feature>
<accession>A0A4Z1PPT2</accession>
<proteinExistence type="predicted"/>
<feature type="compositionally biased region" description="Polar residues" evidence="1">
    <location>
        <begin position="53"/>
        <end position="62"/>
    </location>
</feature>
<dbReference type="EMBL" id="SNSC02000005">
    <property type="protein sequence ID" value="TID24434.1"/>
    <property type="molecule type" value="Genomic_DNA"/>
</dbReference>
<feature type="region of interest" description="Disordered" evidence="1">
    <location>
        <begin position="1"/>
        <end position="74"/>
    </location>
</feature>